<name>A0A382I784_9ZZZZ</name>
<gene>
    <name evidence="2" type="ORF">METZ01_LOCUS248354</name>
</gene>
<evidence type="ECO:0000259" key="1">
    <source>
        <dbReference type="Pfam" id="PF00586"/>
    </source>
</evidence>
<feature type="domain" description="PurM-like N-terminal" evidence="1">
    <location>
        <begin position="55"/>
        <end position="126"/>
    </location>
</feature>
<protein>
    <recommendedName>
        <fullName evidence="1">PurM-like N-terminal domain-containing protein</fullName>
    </recommendedName>
</protein>
<dbReference type="GO" id="GO:0046084">
    <property type="term" value="P:adenine biosynthetic process"/>
    <property type="evidence" value="ECO:0007669"/>
    <property type="project" value="TreeGrafter"/>
</dbReference>
<dbReference type="PANTHER" id="PTHR10520">
    <property type="entry name" value="TRIFUNCTIONAL PURINE BIOSYNTHETIC PROTEIN ADENOSINE-3-RELATED"/>
    <property type="match status" value="1"/>
</dbReference>
<dbReference type="InterPro" id="IPR036921">
    <property type="entry name" value="PurM-like_N_sf"/>
</dbReference>
<dbReference type="GO" id="GO:0006189">
    <property type="term" value="P:'de novo' IMP biosynthetic process"/>
    <property type="evidence" value="ECO:0007669"/>
    <property type="project" value="InterPro"/>
</dbReference>
<dbReference type="SUPFAM" id="SSF55326">
    <property type="entry name" value="PurM N-terminal domain-like"/>
    <property type="match status" value="1"/>
</dbReference>
<proteinExistence type="predicted"/>
<dbReference type="InterPro" id="IPR016188">
    <property type="entry name" value="PurM-like_N"/>
</dbReference>
<dbReference type="GO" id="GO:0004637">
    <property type="term" value="F:phosphoribosylamine-glycine ligase activity"/>
    <property type="evidence" value="ECO:0007669"/>
    <property type="project" value="TreeGrafter"/>
</dbReference>
<dbReference type="Pfam" id="PF00586">
    <property type="entry name" value="AIRS"/>
    <property type="match status" value="1"/>
</dbReference>
<feature type="non-terminal residue" evidence="2">
    <location>
        <position position="126"/>
    </location>
</feature>
<dbReference type="AlphaFoldDB" id="A0A382I784"/>
<dbReference type="GO" id="GO:0004641">
    <property type="term" value="F:phosphoribosylformylglycinamidine cyclo-ligase activity"/>
    <property type="evidence" value="ECO:0007669"/>
    <property type="project" value="InterPro"/>
</dbReference>
<evidence type="ECO:0000313" key="2">
    <source>
        <dbReference type="EMBL" id="SVB95500.1"/>
    </source>
</evidence>
<reference evidence="2" key="1">
    <citation type="submission" date="2018-05" db="EMBL/GenBank/DDBJ databases">
        <authorList>
            <person name="Lanie J.A."/>
            <person name="Ng W.-L."/>
            <person name="Kazmierczak K.M."/>
            <person name="Andrzejewski T.M."/>
            <person name="Davidsen T.M."/>
            <person name="Wayne K.J."/>
            <person name="Tettelin H."/>
            <person name="Glass J.I."/>
            <person name="Rusch D."/>
            <person name="Podicherti R."/>
            <person name="Tsui H.-C.T."/>
            <person name="Winkler M.E."/>
        </authorList>
    </citation>
    <scope>NUCLEOTIDE SEQUENCE</scope>
</reference>
<dbReference type="EMBL" id="UINC01065630">
    <property type="protein sequence ID" value="SVB95500.1"/>
    <property type="molecule type" value="Genomic_DNA"/>
</dbReference>
<dbReference type="GO" id="GO:0005829">
    <property type="term" value="C:cytosol"/>
    <property type="evidence" value="ECO:0007669"/>
    <property type="project" value="TreeGrafter"/>
</dbReference>
<dbReference type="Gene3D" id="3.30.1330.10">
    <property type="entry name" value="PurM-like, N-terminal domain"/>
    <property type="match status" value="1"/>
</dbReference>
<sequence length="126" mass="13699">MTTYKEAGVDIDAGTEAVSRIKEQVKTTFNANVLTDLGGFGGCYQFDRDKYHEPVLISSTDGVGTKLKLAFLTSRHDTIGQCLVNHCVDDILAVGARPLFFLDYFAAGNLDIDVFEQVVTGLTKAC</sequence>
<organism evidence="2">
    <name type="scientific">marine metagenome</name>
    <dbReference type="NCBI Taxonomy" id="408172"/>
    <lineage>
        <taxon>unclassified sequences</taxon>
        <taxon>metagenomes</taxon>
        <taxon>ecological metagenomes</taxon>
    </lineage>
</organism>
<accession>A0A382I784</accession>
<dbReference type="PANTHER" id="PTHR10520:SF12">
    <property type="entry name" value="TRIFUNCTIONAL PURINE BIOSYNTHETIC PROTEIN ADENOSINE-3"/>
    <property type="match status" value="1"/>
</dbReference>
<dbReference type="InterPro" id="IPR004733">
    <property type="entry name" value="PurM_cligase"/>
</dbReference>